<dbReference type="GO" id="GO:0005789">
    <property type="term" value="C:endoplasmic reticulum membrane"/>
    <property type="evidence" value="ECO:0007669"/>
    <property type="project" value="UniProtKB-SubCell"/>
</dbReference>
<feature type="transmembrane region" description="Helical" evidence="13">
    <location>
        <begin position="7"/>
        <end position="25"/>
    </location>
</feature>
<organism evidence="14 15">
    <name type="scientific">Dimargaris verticillata</name>
    <dbReference type="NCBI Taxonomy" id="2761393"/>
    <lineage>
        <taxon>Eukaryota</taxon>
        <taxon>Fungi</taxon>
        <taxon>Fungi incertae sedis</taxon>
        <taxon>Zoopagomycota</taxon>
        <taxon>Kickxellomycotina</taxon>
        <taxon>Dimargaritomycetes</taxon>
        <taxon>Dimargaritales</taxon>
        <taxon>Dimargaritaceae</taxon>
        <taxon>Dimargaris</taxon>
    </lineage>
</organism>
<evidence type="ECO:0000256" key="2">
    <source>
        <dbReference type="ARBA" id="ARBA00004687"/>
    </source>
</evidence>
<dbReference type="AlphaFoldDB" id="A0A9W8EB76"/>
<comment type="subcellular location">
    <subcellularLocation>
        <location evidence="1 13">Endoplasmic reticulum membrane</location>
        <topology evidence="1 13">Multi-pass membrane protein</topology>
    </subcellularLocation>
</comment>
<evidence type="ECO:0000256" key="13">
    <source>
        <dbReference type="RuleBase" id="RU365064"/>
    </source>
</evidence>
<feature type="transmembrane region" description="Helical" evidence="13">
    <location>
        <begin position="348"/>
        <end position="366"/>
    </location>
</feature>
<evidence type="ECO:0000256" key="9">
    <source>
        <dbReference type="ARBA" id="ARBA00022824"/>
    </source>
</evidence>
<keyword evidence="11 13" id="KW-0472">Membrane</keyword>
<comment type="caution">
    <text evidence="14">The sequence shown here is derived from an EMBL/GenBank/DDBJ whole genome shotgun (WGS) entry which is preliminary data.</text>
</comment>
<feature type="transmembrane region" description="Helical" evidence="13">
    <location>
        <begin position="292"/>
        <end position="312"/>
    </location>
</feature>
<dbReference type="GO" id="GO:0051751">
    <property type="term" value="F:alpha-1,4-mannosyltransferase activity"/>
    <property type="evidence" value="ECO:0007669"/>
    <property type="project" value="InterPro"/>
</dbReference>
<evidence type="ECO:0000256" key="4">
    <source>
        <dbReference type="ARBA" id="ARBA00013797"/>
    </source>
</evidence>
<keyword evidence="6 13" id="KW-0328">Glycosyltransferase</keyword>
<dbReference type="GO" id="GO:0004376">
    <property type="term" value="F:GPI mannosyltransferase activity"/>
    <property type="evidence" value="ECO:0007669"/>
    <property type="project" value="InterPro"/>
</dbReference>
<evidence type="ECO:0000313" key="14">
    <source>
        <dbReference type="EMBL" id="KAJ1983671.1"/>
    </source>
</evidence>
<keyword evidence="10 13" id="KW-1133">Transmembrane helix</keyword>
<evidence type="ECO:0000256" key="8">
    <source>
        <dbReference type="ARBA" id="ARBA00022692"/>
    </source>
</evidence>
<evidence type="ECO:0000256" key="7">
    <source>
        <dbReference type="ARBA" id="ARBA00022679"/>
    </source>
</evidence>
<protein>
    <recommendedName>
        <fullName evidence="4 13">GPI mannosyltransferase 1</fullName>
        <ecNumber evidence="13">2.4.1.-</ecNumber>
    </recommendedName>
    <alternativeName>
        <fullName evidence="13">GPI mannosyltransferase I</fullName>
    </alternativeName>
</protein>
<accession>A0A9W8EB76</accession>
<dbReference type="Proteomes" id="UP001151582">
    <property type="component" value="Unassembled WGS sequence"/>
</dbReference>
<feature type="transmembrane region" description="Helical" evidence="13">
    <location>
        <begin position="324"/>
        <end position="341"/>
    </location>
</feature>
<dbReference type="InterPro" id="IPR007704">
    <property type="entry name" value="PIG-M"/>
</dbReference>
<evidence type="ECO:0000256" key="1">
    <source>
        <dbReference type="ARBA" id="ARBA00004477"/>
    </source>
</evidence>
<feature type="transmembrane region" description="Helical" evidence="13">
    <location>
        <begin position="121"/>
        <end position="139"/>
    </location>
</feature>
<keyword evidence="9 13" id="KW-0256">Endoplasmic reticulum</keyword>
<evidence type="ECO:0000256" key="12">
    <source>
        <dbReference type="ARBA" id="ARBA00025399"/>
    </source>
</evidence>
<evidence type="ECO:0000256" key="10">
    <source>
        <dbReference type="ARBA" id="ARBA00022989"/>
    </source>
</evidence>
<gene>
    <name evidence="14" type="primary">GPI14_1</name>
    <name evidence="14" type="ORF">H4R34_001142</name>
</gene>
<proteinExistence type="inferred from homology"/>
<evidence type="ECO:0000256" key="11">
    <source>
        <dbReference type="ARBA" id="ARBA00023136"/>
    </source>
</evidence>
<dbReference type="EMBL" id="JANBQB010000045">
    <property type="protein sequence ID" value="KAJ1983671.1"/>
    <property type="molecule type" value="Genomic_DNA"/>
</dbReference>
<reference evidence="14" key="1">
    <citation type="submission" date="2022-07" db="EMBL/GenBank/DDBJ databases">
        <title>Phylogenomic reconstructions and comparative analyses of Kickxellomycotina fungi.</title>
        <authorList>
            <person name="Reynolds N.K."/>
            <person name="Stajich J.E."/>
            <person name="Barry K."/>
            <person name="Grigoriev I.V."/>
            <person name="Crous P."/>
            <person name="Smith M.E."/>
        </authorList>
    </citation>
    <scope>NUCLEOTIDE SEQUENCE</scope>
    <source>
        <strain evidence="14">RSA 567</strain>
    </source>
</reference>
<name>A0A9W8EB76_9FUNG</name>
<sequence>MALSLCQVFAVAVVIRLVLLVYGLWQDEHFVVKYTDVDYKVFTDAAQYVWQGQSPYLRSTYRYTPLLAWLMVPNVLVHPAFGKLVFVAADLAVGYVMVRVTQQTQPCPGESRQRATAQAGLFPPYAIAATLLWLWNPFVANISTRGNAESLMGLLVLATLYTLCLGWHRTAAVCYGLAVHFKIYPIIYALPLMLALRRYDSVQTAPMSWWHVNRYQVEFALISAGVFVALNAVMYQLYGFEFLYETYLYHLTRKDHRHNFSLWCYPIYLTYSAPTSTVSALAAFLPQLGTTVALGALYASDIFFSAFIQTFAFVTYNKVVTSQYFMWYLSLLPIVLPFTSLKMRWRGLAMLGAWAGAQALWLRYAYLLEFEGQNTFVMLWVAGALFFLANNWILLEFIRHHTPVATFALARPRLKQA</sequence>
<dbReference type="PANTHER" id="PTHR12886:SF0">
    <property type="entry name" value="GPI MANNOSYLTRANSFERASE 1"/>
    <property type="match status" value="1"/>
</dbReference>
<feature type="transmembrane region" description="Helical" evidence="13">
    <location>
        <begin position="217"/>
        <end position="240"/>
    </location>
</feature>
<dbReference type="EC" id="2.4.1.-" evidence="13"/>
<comment type="pathway">
    <text evidence="2 13">Glycolipid biosynthesis; glycosylphosphatidylinositol-anchor biosynthesis.</text>
</comment>
<feature type="transmembrane region" description="Helical" evidence="13">
    <location>
        <begin position="175"/>
        <end position="196"/>
    </location>
</feature>
<evidence type="ECO:0000313" key="15">
    <source>
        <dbReference type="Proteomes" id="UP001151582"/>
    </source>
</evidence>
<dbReference type="GO" id="GO:0006506">
    <property type="term" value="P:GPI anchor biosynthetic process"/>
    <property type="evidence" value="ECO:0007669"/>
    <property type="project" value="UniProtKB-KW"/>
</dbReference>
<feature type="transmembrane region" description="Helical" evidence="13">
    <location>
        <begin position="260"/>
        <end position="285"/>
    </location>
</feature>
<feature type="transmembrane region" description="Helical" evidence="13">
    <location>
        <begin position="378"/>
        <end position="395"/>
    </location>
</feature>
<comment type="similarity">
    <text evidence="3 13">Belongs to the PIGM family.</text>
</comment>
<keyword evidence="5 13" id="KW-0337">GPI-anchor biosynthesis</keyword>
<evidence type="ECO:0000256" key="3">
    <source>
        <dbReference type="ARBA" id="ARBA00011071"/>
    </source>
</evidence>
<dbReference type="Pfam" id="PF05007">
    <property type="entry name" value="Mannosyl_trans"/>
    <property type="match status" value="1"/>
</dbReference>
<keyword evidence="7 13" id="KW-0808">Transferase</keyword>
<dbReference type="OrthoDB" id="1741594at2759"/>
<keyword evidence="8 13" id="KW-0812">Transmembrane</keyword>
<feature type="transmembrane region" description="Helical" evidence="13">
    <location>
        <begin position="151"/>
        <end position="169"/>
    </location>
</feature>
<dbReference type="PANTHER" id="PTHR12886">
    <property type="entry name" value="PIG-M MANNOSYLTRANSFERASE"/>
    <property type="match status" value="1"/>
</dbReference>
<comment type="function">
    <text evidence="12 13">Mannosyltransferase involved in glycosylphosphatidylinositol-anchor biosynthesis. Transfers the first alpha-1,4-mannose to GlcN-acyl-PI during GPI precursor assembly. Required for cell wall integrity.</text>
</comment>
<evidence type="ECO:0000256" key="6">
    <source>
        <dbReference type="ARBA" id="ARBA00022676"/>
    </source>
</evidence>
<dbReference type="GO" id="GO:1990529">
    <property type="term" value="C:glycosylphosphatidylinositol-mannosyltransferase I complex"/>
    <property type="evidence" value="ECO:0007669"/>
    <property type="project" value="TreeGrafter"/>
</dbReference>
<evidence type="ECO:0000256" key="5">
    <source>
        <dbReference type="ARBA" id="ARBA00022502"/>
    </source>
</evidence>
<feature type="transmembrane region" description="Helical" evidence="13">
    <location>
        <begin position="60"/>
        <end position="77"/>
    </location>
</feature>
<keyword evidence="15" id="KW-1185">Reference proteome</keyword>